<evidence type="ECO:0000256" key="8">
    <source>
        <dbReference type="ARBA" id="ARBA00023002"/>
    </source>
</evidence>
<dbReference type="PANTHER" id="PTHR31155:SF14">
    <property type="entry name" value="STEAROYL-ACYL-CARRIER-PROTEIN DESATURASE7"/>
    <property type="match status" value="1"/>
</dbReference>
<dbReference type="UniPathway" id="UPA00199"/>
<evidence type="ECO:0000256" key="6">
    <source>
        <dbReference type="ARBA" id="ARBA00022832"/>
    </source>
</evidence>
<dbReference type="InterPro" id="IPR012348">
    <property type="entry name" value="RNR-like"/>
</dbReference>
<reference evidence="12" key="2">
    <citation type="submission" date="2020-10" db="EMBL/GenBank/DDBJ databases">
        <authorList>
            <person name="Scholz U."/>
            <person name="Mascher M."/>
            <person name="Fiebig A."/>
        </authorList>
    </citation>
    <scope>NUCLEOTIDE SEQUENCE [LARGE SCALE GENOMIC DNA]</scope>
    <source>
        <strain evidence="12">cv. Morex</strain>
    </source>
</reference>
<dbReference type="GO" id="GO:0045300">
    <property type="term" value="F:stearoyl-[ACP] desaturase activity"/>
    <property type="evidence" value="ECO:0000318"/>
    <property type="project" value="GO_Central"/>
</dbReference>
<keyword evidence="7" id="KW-0809">Transit peptide</keyword>
<evidence type="ECO:0000256" key="4">
    <source>
        <dbReference type="ARBA" id="ARBA00022516"/>
    </source>
</evidence>
<dbReference type="GO" id="GO:0006633">
    <property type="term" value="P:fatty acid biosynthetic process"/>
    <property type="evidence" value="ECO:0007669"/>
    <property type="project" value="UniProtKB-KW"/>
</dbReference>
<evidence type="ECO:0000256" key="2">
    <source>
        <dbReference type="ARBA" id="ARBA00004872"/>
    </source>
</evidence>
<evidence type="ECO:0000256" key="10">
    <source>
        <dbReference type="ARBA" id="ARBA00023098"/>
    </source>
</evidence>
<keyword evidence="5" id="KW-0479">Metal-binding</keyword>
<proteinExistence type="inferred from homology"/>
<keyword evidence="8" id="KW-0560">Oxidoreductase</keyword>
<dbReference type="GO" id="GO:0006631">
    <property type="term" value="P:fatty acid metabolic process"/>
    <property type="evidence" value="ECO:0000318"/>
    <property type="project" value="GO_Central"/>
</dbReference>
<keyword evidence="11" id="KW-0275">Fatty acid biosynthesis</keyword>
<comment type="similarity">
    <text evidence="3">Belongs to the fatty acid desaturase type 2 family.</text>
</comment>
<evidence type="ECO:0000256" key="9">
    <source>
        <dbReference type="ARBA" id="ARBA00023004"/>
    </source>
</evidence>
<protein>
    <recommendedName>
        <fullName evidence="14">Acyl-[acyl-carrier-protein] desaturase</fullName>
    </recommendedName>
</protein>
<dbReference type="GO" id="GO:0046872">
    <property type="term" value="F:metal ion binding"/>
    <property type="evidence" value="ECO:0007669"/>
    <property type="project" value="UniProtKB-KW"/>
</dbReference>
<dbReference type="Gramene" id="HORVU.MOREX.r2.3HG0239590.1">
    <property type="protein sequence ID" value="HORVU.MOREX.r2.3HG0239590.1.CDS.1"/>
    <property type="gene ID" value="HORVU.MOREX.r2.3HG0239590"/>
</dbReference>
<keyword evidence="10" id="KW-0443">Lipid metabolism</keyword>
<evidence type="ECO:0000256" key="7">
    <source>
        <dbReference type="ARBA" id="ARBA00022946"/>
    </source>
</evidence>
<evidence type="ECO:0008006" key="14">
    <source>
        <dbReference type="Google" id="ProtNLM"/>
    </source>
</evidence>
<organism evidence="12 13">
    <name type="scientific">Hordeum vulgare subsp. vulgare</name>
    <name type="common">Domesticated barley</name>
    <dbReference type="NCBI Taxonomy" id="112509"/>
    <lineage>
        <taxon>Eukaryota</taxon>
        <taxon>Viridiplantae</taxon>
        <taxon>Streptophyta</taxon>
        <taxon>Embryophyta</taxon>
        <taxon>Tracheophyta</taxon>
        <taxon>Spermatophyta</taxon>
        <taxon>Magnoliopsida</taxon>
        <taxon>Liliopsida</taxon>
        <taxon>Poales</taxon>
        <taxon>Poaceae</taxon>
        <taxon>BOP clade</taxon>
        <taxon>Pooideae</taxon>
        <taxon>Triticodae</taxon>
        <taxon>Triticeae</taxon>
        <taxon>Hordeinae</taxon>
        <taxon>Hordeum</taxon>
    </lineage>
</organism>
<evidence type="ECO:0000313" key="13">
    <source>
        <dbReference type="Proteomes" id="UP000011116"/>
    </source>
</evidence>
<evidence type="ECO:0000313" key="12">
    <source>
        <dbReference type="EnsemblPlants" id="HORVU.MOREX.r3.3HG0288610.1.CDS1"/>
    </source>
</evidence>
<reference evidence="12" key="3">
    <citation type="submission" date="2022-01" db="UniProtKB">
        <authorList>
            <consortium name="EnsemblPlants"/>
        </authorList>
    </citation>
    <scope>IDENTIFICATION</scope>
    <source>
        <strain evidence="12">subsp. vulgare</strain>
    </source>
</reference>
<keyword evidence="9" id="KW-0408">Iron</keyword>
<keyword evidence="4" id="KW-0444">Lipid biosynthesis</keyword>
<dbReference type="InterPro" id="IPR005067">
    <property type="entry name" value="Fatty_acid_desaturase-2"/>
</dbReference>
<dbReference type="Proteomes" id="UP000011116">
    <property type="component" value="Chromosome 3H"/>
</dbReference>
<keyword evidence="6" id="KW-0276">Fatty acid metabolism</keyword>
<dbReference type="Pfam" id="PF03405">
    <property type="entry name" value="FA_desaturase_2"/>
    <property type="match status" value="1"/>
</dbReference>
<evidence type="ECO:0000256" key="1">
    <source>
        <dbReference type="ARBA" id="ARBA00001954"/>
    </source>
</evidence>
<dbReference type="SUPFAM" id="SSF47240">
    <property type="entry name" value="Ferritin-like"/>
    <property type="match status" value="1"/>
</dbReference>
<evidence type="ECO:0000256" key="3">
    <source>
        <dbReference type="ARBA" id="ARBA00008749"/>
    </source>
</evidence>
<comment type="pathway">
    <text evidence="2">Lipid metabolism; fatty acid metabolism.</text>
</comment>
<evidence type="ECO:0000256" key="5">
    <source>
        <dbReference type="ARBA" id="ARBA00022723"/>
    </source>
</evidence>
<dbReference type="AlphaFoldDB" id="A0A8I6WTG4"/>
<dbReference type="SMR" id="A0A8I6WTG4"/>
<name>A0A8I6WTG4_HORVV</name>
<dbReference type="Gene3D" id="1.10.620.20">
    <property type="entry name" value="Ribonucleotide Reductase, subunit A"/>
    <property type="match status" value="1"/>
</dbReference>
<dbReference type="Gramene" id="HORVU.MOREX.r3.3HG0288610.1">
    <property type="protein sequence ID" value="HORVU.MOREX.r3.3HG0288610.1.CDS1"/>
    <property type="gene ID" value="HORVU.MOREX.r3.3HG0288610"/>
</dbReference>
<sequence length="339" mass="38752">MSSIYVGALELRAMLKELVGFGARRPGSDADVPECLRGWAADADAGSLSERVTASACDVSLRDDRETLMATARVELVCLVCNMVHVHGQRRRRCRRSTCAWATGWRASATTRAATSSHWRSGFRVDMRQVERTVHHLLRNGMYMLMPSIPYHKVIYGSFQDRATFICHTHTAKQAAHHGARYLVKICGIIAADEKRHQMTYTKEAAKLFELNPQGMVRALTIVLRDKITMHDQLMTDDHEADLFDNFSAVVQRTGVYTARDYGDMVEHFVRRWELADLAREQLSGEGRCAQQYVFLFFFENRAQEYVCGLPHKIRREEQLARDRASVWLAGSMRPIFMF</sequence>
<dbReference type="PANTHER" id="PTHR31155">
    <property type="entry name" value="ACYL- ACYL-CARRIER-PROTEIN DESATURASE-RELATED"/>
    <property type="match status" value="1"/>
</dbReference>
<evidence type="ECO:0000256" key="11">
    <source>
        <dbReference type="ARBA" id="ARBA00023160"/>
    </source>
</evidence>
<keyword evidence="13" id="KW-1185">Reference proteome</keyword>
<comment type="cofactor">
    <cofactor evidence="1">
        <name>Fe(2+)</name>
        <dbReference type="ChEBI" id="CHEBI:29033"/>
    </cofactor>
</comment>
<reference evidence="13" key="1">
    <citation type="journal article" date="2012" name="Nature">
        <title>A physical, genetic and functional sequence assembly of the barley genome.</title>
        <authorList>
            <consortium name="The International Barley Genome Sequencing Consortium"/>
            <person name="Mayer K.F."/>
            <person name="Waugh R."/>
            <person name="Brown J.W."/>
            <person name="Schulman A."/>
            <person name="Langridge P."/>
            <person name="Platzer M."/>
            <person name="Fincher G.B."/>
            <person name="Muehlbauer G.J."/>
            <person name="Sato K."/>
            <person name="Close T.J."/>
            <person name="Wise R.P."/>
            <person name="Stein N."/>
        </authorList>
    </citation>
    <scope>NUCLEOTIDE SEQUENCE [LARGE SCALE GENOMIC DNA]</scope>
    <source>
        <strain evidence="13">cv. Morex</strain>
    </source>
</reference>
<accession>A0A8I6WTG4</accession>
<dbReference type="InterPro" id="IPR009078">
    <property type="entry name" value="Ferritin-like_SF"/>
</dbReference>
<dbReference type="EnsemblPlants" id="HORVU.MOREX.r3.3HG0288610.1">
    <property type="protein sequence ID" value="HORVU.MOREX.r3.3HG0288610.1.CDS1"/>
    <property type="gene ID" value="HORVU.MOREX.r3.3HG0288610"/>
</dbReference>